<accession>W2RHQ3</accession>
<dbReference type="InterPro" id="IPR050777">
    <property type="entry name" value="SET2_Histone-Lys_MeTrsfase"/>
</dbReference>
<dbReference type="GO" id="GO:0005694">
    <property type="term" value="C:chromosome"/>
    <property type="evidence" value="ECO:0007669"/>
    <property type="project" value="UniProtKB-SubCell"/>
</dbReference>
<dbReference type="EMBL" id="KI669561">
    <property type="protein sequence ID" value="ETN24912.1"/>
    <property type="molecule type" value="Genomic_DNA"/>
</dbReference>
<dbReference type="Gene3D" id="2.170.270.10">
    <property type="entry name" value="SET domain"/>
    <property type="match status" value="1"/>
</dbReference>
<evidence type="ECO:0008006" key="10">
    <source>
        <dbReference type="Google" id="ProtNLM"/>
    </source>
</evidence>
<keyword evidence="7" id="KW-0539">Nucleus</keyword>
<evidence type="ECO:0000313" key="8">
    <source>
        <dbReference type="EMBL" id="ETN24912.1"/>
    </source>
</evidence>
<keyword evidence="5" id="KW-0808">Transferase</keyword>
<dbReference type="PANTHER" id="PTHR22884">
    <property type="entry name" value="SET DOMAIN PROTEINS"/>
    <property type="match status" value="1"/>
</dbReference>
<dbReference type="InterPro" id="IPR046341">
    <property type="entry name" value="SET_dom_sf"/>
</dbReference>
<evidence type="ECO:0000313" key="9">
    <source>
        <dbReference type="Proteomes" id="UP000018817"/>
    </source>
</evidence>
<evidence type="ECO:0000256" key="2">
    <source>
        <dbReference type="ARBA" id="ARBA00004286"/>
    </source>
</evidence>
<dbReference type="VEuPathDB" id="FungiDB:PPTG_01078"/>
<proteinExistence type="predicted"/>
<dbReference type="SUPFAM" id="SSF82199">
    <property type="entry name" value="SET domain"/>
    <property type="match status" value="1"/>
</dbReference>
<evidence type="ECO:0000256" key="1">
    <source>
        <dbReference type="ARBA" id="ARBA00004123"/>
    </source>
</evidence>
<dbReference type="GO" id="GO:0008168">
    <property type="term" value="F:methyltransferase activity"/>
    <property type="evidence" value="ECO:0007669"/>
    <property type="project" value="UniProtKB-KW"/>
</dbReference>
<dbReference type="Proteomes" id="UP000018817">
    <property type="component" value="Unassembled WGS sequence"/>
</dbReference>
<evidence type="ECO:0000256" key="3">
    <source>
        <dbReference type="ARBA" id="ARBA00022454"/>
    </source>
</evidence>
<evidence type="ECO:0000256" key="4">
    <source>
        <dbReference type="ARBA" id="ARBA00022603"/>
    </source>
</evidence>
<keyword evidence="3" id="KW-0158">Chromosome</keyword>
<keyword evidence="6" id="KW-0949">S-adenosyl-L-methionine</keyword>
<sequence length="54" mass="5936">MERWEVAGETCCGIFAARTIGVGEEITIKYGNEFVRSKKQKACLCASPNCTGFM</sequence>
<organism evidence="8 9">
    <name type="scientific">Phytophthora nicotianae (strain INRA-310)</name>
    <name type="common">Phytophthora parasitica</name>
    <dbReference type="NCBI Taxonomy" id="761204"/>
    <lineage>
        <taxon>Eukaryota</taxon>
        <taxon>Sar</taxon>
        <taxon>Stramenopiles</taxon>
        <taxon>Oomycota</taxon>
        <taxon>Peronosporomycetes</taxon>
        <taxon>Peronosporales</taxon>
        <taxon>Peronosporaceae</taxon>
        <taxon>Phytophthora</taxon>
    </lineage>
</organism>
<evidence type="ECO:0000256" key="5">
    <source>
        <dbReference type="ARBA" id="ARBA00022679"/>
    </source>
</evidence>
<reference evidence="9" key="1">
    <citation type="submission" date="2011-12" db="EMBL/GenBank/DDBJ databases">
        <authorList>
            <consortium name="The Broad Institute Genome Sequencing Platform"/>
            <person name="Russ C."/>
            <person name="Tyler B."/>
            <person name="Panabieres F."/>
            <person name="Shan W."/>
            <person name="Tripathy S."/>
            <person name="Grunwald N."/>
            <person name="Machado M."/>
            <person name="Young S.K."/>
            <person name="Zeng Q."/>
            <person name="Gargeya S."/>
            <person name="Fitzgerald M."/>
            <person name="Haas B."/>
            <person name="Abouelleil A."/>
            <person name="Alvarado L."/>
            <person name="Arachchi H.M."/>
            <person name="Berlin A."/>
            <person name="Chapman S.B."/>
            <person name="Gearin G."/>
            <person name="Goldberg J."/>
            <person name="Griggs A."/>
            <person name="Gujja S."/>
            <person name="Hansen M."/>
            <person name="Heiman D."/>
            <person name="Howarth C."/>
            <person name="Larimer J."/>
            <person name="Lui A."/>
            <person name="MacDonald P.J.P."/>
            <person name="McCowen C."/>
            <person name="Montmayeur A."/>
            <person name="Murphy C."/>
            <person name="Neiman D."/>
            <person name="Pearson M."/>
            <person name="Priest M."/>
            <person name="Roberts A."/>
            <person name="Saif S."/>
            <person name="Shea T."/>
            <person name="Sisk P."/>
            <person name="Stolte C."/>
            <person name="Sykes S."/>
            <person name="Wortman J."/>
            <person name="Nusbaum C."/>
            <person name="Birren B."/>
        </authorList>
    </citation>
    <scope>NUCLEOTIDE SEQUENCE [LARGE SCALE GENOMIC DNA]</scope>
    <source>
        <strain evidence="9">INRA-310</strain>
    </source>
</reference>
<gene>
    <name evidence="8" type="ORF">PPTG_01078</name>
</gene>
<evidence type="ECO:0000256" key="6">
    <source>
        <dbReference type="ARBA" id="ARBA00022691"/>
    </source>
</evidence>
<comment type="subcellular location">
    <subcellularLocation>
        <location evidence="2">Chromosome</location>
    </subcellularLocation>
    <subcellularLocation>
        <location evidence="1">Nucleus</location>
    </subcellularLocation>
</comment>
<keyword evidence="4" id="KW-0489">Methyltransferase</keyword>
<dbReference type="RefSeq" id="XP_008890925.1">
    <property type="nucleotide sequence ID" value="XM_008892677.1"/>
</dbReference>
<name>W2RHQ3_PHYN3</name>
<dbReference type="AlphaFoldDB" id="W2RHQ3"/>
<dbReference type="GO" id="GO:0032259">
    <property type="term" value="P:methylation"/>
    <property type="evidence" value="ECO:0007669"/>
    <property type="project" value="UniProtKB-KW"/>
</dbReference>
<reference evidence="8 9" key="2">
    <citation type="submission" date="2013-11" db="EMBL/GenBank/DDBJ databases">
        <title>The Genome Sequence of Phytophthora parasitica INRA-310.</title>
        <authorList>
            <consortium name="The Broad Institute Genomics Platform"/>
            <person name="Russ C."/>
            <person name="Tyler B."/>
            <person name="Panabieres F."/>
            <person name="Shan W."/>
            <person name="Tripathy S."/>
            <person name="Grunwald N."/>
            <person name="Machado M."/>
            <person name="Johnson C.S."/>
            <person name="Arredondo F."/>
            <person name="Hong C."/>
            <person name="Coffey M."/>
            <person name="Young S.K."/>
            <person name="Zeng Q."/>
            <person name="Gargeya S."/>
            <person name="Fitzgerald M."/>
            <person name="Abouelleil A."/>
            <person name="Alvarado L."/>
            <person name="Chapman S.B."/>
            <person name="Gainer-Dewar J."/>
            <person name="Goldberg J."/>
            <person name="Griggs A."/>
            <person name="Gujja S."/>
            <person name="Hansen M."/>
            <person name="Howarth C."/>
            <person name="Imamovic A."/>
            <person name="Ireland A."/>
            <person name="Larimer J."/>
            <person name="McCowan C."/>
            <person name="Murphy C."/>
            <person name="Pearson M."/>
            <person name="Poon T.W."/>
            <person name="Priest M."/>
            <person name="Roberts A."/>
            <person name="Saif S."/>
            <person name="Shea T."/>
            <person name="Sykes S."/>
            <person name="Wortman J."/>
            <person name="Nusbaum C."/>
            <person name="Birren B."/>
        </authorList>
    </citation>
    <scope>NUCLEOTIDE SEQUENCE [LARGE SCALE GENOMIC DNA]</scope>
    <source>
        <strain evidence="8 9">INRA-310</strain>
    </source>
</reference>
<evidence type="ECO:0000256" key="7">
    <source>
        <dbReference type="ARBA" id="ARBA00023242"/>
    </source>
</evidence>
<dbReference type="GO" id="GO:0005634">
    <property type="term" value="C:nucleus"/>
    <property type="evidence" value="ECO:0007669"/>
    <property type="project" value="UniProtKB-SubCell"/>
</dbReference>
<protein>
    <recommendedName>
        <fullName evidence="10">Post-SET domain-containing protein</fullName>
    </recommendedName>
</protein>
<dbReference type="GeneID" id="20171406"/>